<evidence type="ECO:0000256" key="1">
    <source>
        <dbReference type="SAM" id="MobiDB-lite"/>
    </source>
</evidence>
<accession>A0A645DS36</accession>
<sequence>MHGNVQFPAQRFVPVQSVDVEQHGAGGIGIVRHMDPPAGEVPDEPGVHRAA</sequence>
<gene>
    <name evidence="2" type="ORF">SDC9_138400</name>
</gene>
<reference evidence="2" key="1">
    <citation type="submission" date="2019-08" db="EMBL/GenBank/DDBJ databases">
        <authorList>
            <person name="Kucharzyk K."/>
            <person name="Murdoch R.W."/>
            <person name="Higgins S."/>
            <person name="Loffler F."/>
        </authorList>
    </citation>
    <scope>NUCLEOTIDE SEQUENCE</scope>
</reference>
<organism evidence="2">
    <name type="scientific">bioreactor metagenome</name>
    <dbReference type="NCBI Taxonomy" id="1076179"/>
    <lineage>
        <taxon>unclassified sequences</taxon>
        <taxon>metagenomes</taxon>
        <taxon>ecological metagenomes</taxon>
    </lineage>
</organism>
<comment type="caution">
    <text evidence="2">The sequence shown here is derived from an EMBL/GenBank/DDBJ whole genome shotgun (WGS) entry which is preliminary data.</text>
</comment>
<feature type="region of interest" description="Disordered" evidence="1">
    <location>
        <begin position="28"/>
        <end position="51"/>
    </location>
</feature>
<dbReference type="EMBL" id="VSSQ01038360">
    <property type="protein sequence ID" value="MPM91272.1"/>
    <property type="molecule type" value="Genomic_DNA"/>
</dbReference>
<name>A0A645DS36_9ZZZZ</name>
<evidence type="ECO:0000313" key="2">
    <source>
        <dbReference type="EMBL" id="MPM91272.1"/>
    </source>
</evidence>
<dbReference type="AlphaFoldDB" id="A0A645DS36"/>
<protein>
    <submittedName>
        <fullName evidence="2">Uncharacterized protein</fullName>
    </submittedName>
</protein>
<proteinExistence type="predicted"/>